<dbReference type="PROSITE" id="PS00141">
    <property type="entry name" value="ASP_PROTEASE"/>
    <property type="match status" value="1"/>
</dbReference>
<proteinExistence type="inferred from homology"/>
<dbReference type="InterPro" id="IPR000719">
    <property type="entry name" value="Prot_kinase_dom"/>
</dbReference>
<evidence type="ECO:0000256" key="7">
    <source>
        <dbReference type="SAM" id="Phobius"/>
    </source>
</evidence>
<dbReference type="GO" id="GO:0005524">
    <property type="term" value="F:ATP binding"/>
    <property type="evidence" value="ECO:0007669"/>
    <property type="project" value="InterPro"/>
</dbReference>
<dbReference type="GO" id="GO:0004190">
    <property type="term" value="F:aspartic-type endopeptidase activity"/>
    <property type="evidence" value="ECO:0007669"/>
    <property type="project" value="UniProtKB-KW"/>
</dbReference>
<keyword evidence="7" id="KW-0812">Transmembrane</keyword>
<dbReference type="InterPro" id="IPR011009">
    <property type="entry name" value="Kinase-like_dom_sf"/>
</dbReference>
<dbReference type="PANTHER" id="PTHR47967">
    <property type="entry name" value="OS07G0603500 PROTEIN-RELATED"/>
    <property type="match status" value="1"/>
</dbReference>
<gene>
    <name evidence="10" type="ORF">F0562_011808</name>
</gene>
<evidence type="ECO:0000259" key="9">
    <source>
        <dbReference type="PROSITE" id="PS51767"/>
    </source>
</evidence>
<dbReference type="InterPro" id="IPR054722">
    <property type="entry name" value="PolX-like_BBD"/>
</dbReference>
<evidence type="ECO:0000256" key="5">
    <source>
        <dbReference type="ARBA" id="ARBA00022801"/>
    </source>
</evidence>
<name>A0A5J4ZSL1_9ASTE</name>
<dbReference type="GO" id="GO:0006508">
    <property type="term" value="P:proteolysis"/>
    <property type="evidence" value="ECO:0007669"/>
    <property type="project" value="UniProtKB-KW"/>
</dbReference>
<keyword evidence="3" id="KW-0732">Signal</keyword>
<evidence type="ECO:0000256" key="2">
    <source>
        <dbReference type="ARBA" id="ARBA00022670"/>
    </source>
</evidence>
<dbReference type="SUPFAM" id="SSF56112">
    <property type="entry name" value="Protein kinase-like (PK-like)"/>
    <property type="match status" value="1"/>
</dbReference>
<evidence type="ECO:0000256" key="4">
    <source>
        <dbReference type="ARBA" id="ARBA00022750"/>
    </source>
</evidence>
<dbReference type="Pfam" id="PF14541">
    <property type="entry name" value="TAXi_C"/>
    <property type="match status" value="1"/>
</dbReference>
<dbReference type="PANTHER" id="PTHR47967:SF128">
    <property type="entry name" value="ASPARTIC PROTEINASE CDR1-LIKE"/>
    <property type="match status" value="1"/>
</dbReference>
<dbReference type="SUPFAM" id="SSF50630">
    <property type="entry name" value="Acid proteases"/>
    <property type="match status" value="1"/>
</dbReference>
<evidence type="ECO:0000256" key="1">
    <source>
        <dbReference type="ARBA" id="ARBA00007447"/>
    </source>
</evidence>
<keyword evidence="7" id="KW-0472">Membrane</keyword>
<dbReference type="Pfam" id="PF22936">
    <property type="entry name" value="Pol_BBD"/>
    <property type="match status" value="1"/>
</dbReference>
<dbReference type="FunFam" id="2.40.70.10:FF:000016">
    <property type="entry name" value="Probable aspartic protease At2g35615"/>
    <property type="match status" value="1"/>
</dbReference>
<dbReference type="InterPro" id="IPR051708">
    <property type="entry name" value="Plant_Aspart_Prot_A1"/>
</dbReference>
<comment type="similarity">
    <text evidence="1">Belongs to the peptidase A1 family.</text>
</comment>
<dbReference type="PROSITE" id="PS00108">
    <property type="entry name" value="PROTEIN_KINASE_ST"/>
    <property type="match status" value="1"/>
</dbReference>
<dbReference type="Pfam" id="PF00069">
    <property type="entry name" value="Pkinase"/>
    <property type="match status" value="1"/>
</dbReference>
<evidence type="ECO:0000313" key="11">
    <source>
        <dbReference type="Proteomes" id="UP000325577"/>
    </source>
</evidence>
<feature type="transmembrane region" description="Helical" evidence="7">
    <location>
        <begin position="774"/>
        <end position="793"/>
    </location>
</feature>
<dbReference type="CDD" id="cd05476">
    <property type="entry name" value="pepsin_A_like_plant"/>
    <property type="match status" value="1"/>
</dbReference>
<keyword evidence="5" id="KW-0378">Hydrolase</keyword>
<evidence type="ECO:0000259" key="8">
    <source>
        <dbReference type="PROSITE" id="PS50011"/>
    </source>
</evidence>
<dbReference type="InterPro" id="IPR034161">
    <property type="entry name" value="Pepsin-like_plant"/>
</dbReference>
<dbReference type="OrthoDB" id="2747330at2759"/>
<dbReference type="Proteomes" id="UP000325577">
    <property type="component" value="Linkage Group LG5"/>
</dbReference>
<dbReference type="InterPro" id="IPR008271">
    <property type="entry name" value="Ser/Thr_kinase_AS"/>
</dbReference>
<dbReference type="Gene3D" id="2.40.70.10">
    <property type="entry name" value="Acid Proteases"/>
    <property type="match status" value="2"/>
</dbReference>
<dbReference type="InterPro" id="IPR021109">
    <property type="entry name" value="Peptidase_aspartic_dom_sf"/>
</dbReference>
<keyword evidence="11" id="KW-1185">Reference proteome</keyword>
<dbReference type="PROSITE" id="PS51767">
    <property type="entry name" value="PEPTIDASE_A1"/>
    <property type="match status" value="1"/>
</dbReference>
<dbReference type="EMBL" id="CM018048">
    <property type="protein sequence ID" value="KAA8521039.1"/>
    <property type="molecule type" value="Genomic_DNA"/>
</dbReference>
<organism evidence="10 11">
    <name type="scientific">Nyssa sinensis</name>
    <dbReference type="NCBI Taxonomy" id="561372"/>
    <lineage>
        <taxon>Eukaryota</taxon>
        <taxon>Viridiplantae</taxon>
        <taxon>Streptophyta</taxon>
        <taxon>Embryophyta</taxon>
        <taxon>Tracheophyta</taxon>
        <taxon>Spermatophyta</taxon>
        <taxon>Magnoliopsida</taxon>
        <taxon>eudicotyledons</taxon>
        <taxon>Gunneridae</taxon>
        <taxon>Pentapetalae</taxon>
        <taxon>asterids</taxon>
        <taxon>Cornales</taxon>
        <taxon>Nyssaceae</taxon>
        <taxon>Nyssa</taxon>
    </lineage>
</organism>
<dbReference type="Gene3D" id="1.10.510.10">
    <property type="entry name" value="Transferase(Phosphotransferase) domain 1"/>
    <property type="match status" value="1"/>
</dbReference>
<keyword evidence="7" id="KW-1133">Transmembrane helix</keyword>
<dbReference type="GO" id="GO:0005576">
    <property type="term" value="C:extracellular region"/>
    <property type="evidence" value="ECO:0007669"/>
    <property type="project" value="TreeGrafter"/>
</dbReference>
<reference evidence="10 11" key="1">
    <citation type="submission" date="2019-09" db="EMBL/GenBank/DDBJ databases">
        <title>A chromosome-level genome assembly of the Chinese tupelo Nyssa sinensis.</title>
        <authorList>
            <person name="Yang X."/>
            <person name="Kang M."/>
            <person name="Yang Y."/>
            <person name="Xiong H."/>
            <person name="Wang M."/>
            <person name="Zhang Z."/>
            <person name="Wang Z."/>
            <person name="Wu H."/>
            <person name="Ma T."/>
            <person name="Liu J."/>
            <person name="Xi Z."/>
        </authorList>
    </citation>
    <scope>NUCLEOTIDE SEQUENCE [LARGE SCALE GENOMIC DNA]</scope>
    <source>
        <strain evidence="10">J267</strain>
        <tissue evidence="10">Leaf</tissue>
    </source>
</reference>
<protein>
    <recommendedName>
        <fullName evidence="12">Protein kinase domain-containing protein</fullName>
    </recommendedName>
</protein>
<dbReference type="FunFam" id="1.10.510.10:FF:000095">
    <property type="entry name" value="protein STRUBBELIG-RECEPTOR FAMILY 8"/>
    <property type="match status" value="1"/>
</dbReference>
<evidence type="ECO:0008006" key="12">
    <source>
        <dbReference type="Google" id="ProtNLM"/>
    </source>
</evidence>
<evidence type="ECO:0000256" key="3">
    <source>
        <dbReference type="ARBA" id="ARBA00022729"/>
    </source>
</evidence>
<feature type="domain" description="Peptidase A1" evidence="9">
    <location>
        <begin position="413"/>
        <end position="751"/>
    </location>
</feature>
<keyword evidence="6" id="KW-0325">Glycoprotein</keyword>
<dbReference type="AlphaFoldDB" id="A0A5J4ZSL1"/>
<keyword evidence="4" id="KW-0064">Aspartyl protease</keyword>
<dbReference type="InterPro" id="IPR033121">
    <property type="entry name" value="PEPTIDASE_A1"/>
</dbReference>
<keyword evidence="2" id="KW-0645">Protease</keyword>
<dbReference type="InterPro" id="IPR001969">
    <property type="entry name" value="Aspartic_peptidase_AS"/>
</dbReference>
<evidence type="ECO:0000313" key="10">
    <source>
        <dbReference type="EMBL" id="KAA8521039.1"/>
    </source>
</evidence>
<dbReference type="InterPro" id="IPR032799">
    <property type="entry name" value="TAXi_C"/>
</dbReference>
<dbReference type="PROSITE" id="PS50011">
    <property type="entry name" value="PROTEIN_KINASE_DOM"/>
    <property type="match status" value="1"/>
</dbReference>
<dbReference type="Pfam" id="PF14543">
    <property type="entry name" value="TAXi_N"/>
    <property type="match status" value="1"/>
</dbReference>
<dbReference type="InterPro" id="IPR032861">
    <property type="entry name" value="TAXi_N"/>
</dbReference>
<accession>A0A5J4ZSL1</accession>
<evidence type="ECO:0000256" key="6">
    <source>
        <dbReference type="ARBA" id="ARBA00023180"/>
    </source>
</evidence>
<dbReference type="GO" id="GO:0004672">
    <property type="term" value="F:protein kinase activity"/>
    <property type="evidence" value="ECO:0007669"/>
    <property type="project" value="InterPro"/>
</dbReference>
<sequence>MAIHQALAIPSLNTASSTVLTRASSSIPPAPSNLPLLTPEQCQQLLAILNNTSPPPSMAHHIGSIKSHLSGNPSTTDPLWILDSGATDHMVCTPAALTHFTPVHGRTVQLPNGSYATVTHVGSIVFSLDLILKNVLCVPTFYFNLISVRQLWLSISLPWGTRLKIAIGAAKGLAFLHGAEKPVIYRDFKTSNVLLDSDFNAKLSDFGLAKMGPEGSNTHVTTRVMGTYGYAAPEYVSTGHLTTTSDIYSFGVVLLELLTGRRAMDKTRPKTEQNLIDWAKPYLTSSRRLRYIMDPRLAGQYSVKGAKEMALLSLQCVSLNPKDRPRMPAIIETLEGLQQLRDMAVTCVEAKIGGFSIELIHRDSQLSPFHNHSATPGDLARNDALRSLARLNQFRPSSKNKIESMVIPNEADYLMKLSIGSPPVEILAIADTGSDLVWLQCKPCLPCYQQDHPLFDPMKSSTYKELSCYSESCQNLSLPIRKCGNTQNECQYYYPYGDGSYTEGVLTTDTITLGSTDGKVTAFPNSVFGCGYNNSGIFSSHESGIVGLGGGSLSLVSQLGAEIEQKFSYCLLPRTINNYASILKFGTNAVISGEGVISTPFQYKYPDHTSYYLTLEGASVGGKKIGNFHKPFTGGNIIIDSGTTLTFLETSFYNDLKAAVIQVIGLEPVPAPQGYDLCYLKTYFSAVPEMTIVLHFNGADLSLKTLNTFRDWEDISCFTMVPTEDKNLFGNWAQMNFLVEYDLASKKVSFAAADCTKYSPSFSTPISLAHTQTLSRFSFIFFALYVSLYNILLY</sequence>
<feature type="domain" description="Protein kinase" evidence="8">
    <location>
        <begin position="1"/>
        <end position="337"/>
    </location>
</feature>